<dbReference type="AlphaFoldDB" id="W6TFQ2"/>
<proteinExistence type="predicted"/>
<comment type="function">
    <text evidence="1 8">The Vlp and Vsp proteins are antigenically distinct proteins, only one vlp or vsp gene is transcriptionally active at any one time. Switching between these genes is a mechanism of host immune response evasion.</text>
</comment>
<evidence type="ECO:0000256" key="6">
    <source>
        <dbReference type="ARBA" id="ARBA00023237"/>
    </source>
</evidence>
<keyword evidence="6 8" id="KW-0998">Cell outer membrane</keyword>
<evidence type="ECO:0000256" key="4">
    <source>
        <dbReference type="ARBA" id="ARBA00023136"/>
    </source>
</evidence>
<keyword evidence="5 8" id="KW-0564">Palmitate</keyword>
<accession>W6TFQ2</accession>
<dbReference type="PROSITE" id="PS51257">
    <property type="entry name" value="PROKAR_LIPOPROTEIN"/>
    <property type="match status" value="1"/>
</dbReference>
<evidence type="ECO:0000313" key="10">
    <source>
        <dbReference type="Proteomes" id="UP000019148"/>
    </source>
</evidence>
<comment type="subcellular location">
    <subcellularLocation>
        <location evidence="2 8">Cell outer membrane</location>
        <topology evidence="2 8">Lipid-anchor</topology>
    </subcellularLocation>
</comment>
<comment type="caution">
    <text evidence="9">The sequence shown here is derived from an EMBL/GenBank/DDBJ whole genome shotgun (WGS) entry which is preliminary data.</text>
</comment>
<dbReference type="Pfam" id="PF00921">
    <property type="entry name" value="Lipoprotein_2"/>
    <property type="match status" value="1"/>
</dbReference>
<keyword evidence="7 8" id="KW-0449">Lipoprotein</keyword>
<dbReference type="EMBL" id="AZIT01000112">
    <property type="protein sequence ID" value="ETZ17078.1"/>
    <property type="molecule type" value="Genomic_DNA"/>
</dbReference>
<dbReference type="PATRIC" id="fig|1432657.3.peg.1855"/>
<evidence type="ECO:0000256" key="5">
    <source>
        <dbReference type="ARBA" id="ARBA00023139"/>
    </source>
</evidence>
<dbReference type="Proteomes" id="UP000019148">
    <property type="component" value="Unassembled WGS sequence"/>
</dbReference>
<keyword evidence="4 8" id="KW-0472">Membrane</keyword>
<gene>
    <name evidence="9" type="ORF">BDCR2A_02003</name>
</gene>
<dbReference type="SUPFAM" id="SSF74748">
    <property type="entry name" value="Variable surface antigen VlsE"/>
    <property type="match status" value="1"/>
</dbReference>
<evidence type="ECO:0000256" key="2">
    <source>
        <dbReference type="ARBA" id="ARBA00004459"/>
    </source>
</evidence>
<name>W6TFQ2_9SPIR</name>
<evidence type="ECO:0000256" key="8">
    <source>
        <dbReference type="RuleBase" id="RU363105"/>
    </source>
</evidence>
<evidence type="ECO:0000256" key="7">
    <source>
        <dbReference type="ARBA" id="ARBA00023288"/>
    </source>
</evidence>
<keyword evidence="3 8" id="KW-0732">Signal</keyword>
<dbReference type="InterPro" id="IPR000680">
    <property type="entry name" value="Borrelia_lipo"/>
</dbReference>
<organism evidence="9 10">
    <name type="scientific">Borrelia duttonii CR2A</name>
    <dbReference type="NCBI Taxonomy" id="1432657"/>
    <lineage>
        <taxon>Bacteria</taxon>
        <taxon>Pseudomonadati</taxon>
        <taxon>Spirochaetota</taxon>
        <taxon>Spirochaetia</taxon>
        <taxon>Spirochaetales</taxon>
        <taxon>Borreliaceae</taxon>
        <taxon>Borrelia</taxon>
    </lineage>
</organism>
<evidence type="ECO:0000256" key="3">
    <source>
        <dbReference type="ARBA" id="ARBA00022729"/>
    </source>
</evidence>
<evidence type="ECO:0000256" key="1">
    <source>
        <dbReference type="ARBA" id="ARBA00003932"/>
    </source>
</evidence>
<feature type="chain" id="PRO_5016481441" description="Variable large protein" evidence="8">
    <location>
        <begin position="24"/>
        <end position="94"/>
    </location>
</feature>
<dbReference type="GO" id="GO:0009279">
    <property type="term" value="C:cell outer membrane"/>
    <property type="evidence" value="ECO:0007669"/>
    <property type="project" value="UniProtKB-SubCell"/>
</dbReference>
<protein>
    <recommendedName>
        <fullName evidence="8">Variable large protein</fullName>
    </recommendedName>
</protein>
<sequence>MINRVMIMMMVVMVMGCNSGGVAGGEGAAGGGGSGAKSLSEVLLEVGRSAGNVFYSFLELVSGYLGFAVKSTTKKNEVGNYFDGLGKKLEIASE</sequence>
<evidence type="ECO:0000313" key="9">
    <source>
        <dbReference type="EMBL" id="ETZ17078.1"/>
    </source>
</evidence>
<feature type="signal peptide" evidence="8">
    <location>
        <begin position="1"/>
        <end position="23"/>
    </location>
</feature>
<reference evidence="9 10" key="1">
    <citation type="submission" date="2013-12" db="EMBL/GenBank/DDBJ databases">
        <title>Comparative genomics of relapsing fever spirochetes.</title>
        <authorList>
            <person name="Schwan T.G."/>
            <person name="Raffel S.J."/>
            <person name="Porcella S.F."/>
        </authorList>
    </citation>
    <scope>NUCLEOTIDE SEQUENCE [LARGE SCALE GENOMIC DNA]</scope>
    <source>
        <strain evidence="9 10">CR2A</strain>
    </source>
</reference>